<keyword evidence="6" id="KW-0805">Transcription regulation</keyword>
<dbReference type="FunFam" id="1.10.10.60:FF:000041">
    <property type="entry name" value="insulin gene enhancer protein ISL-1"/>
    <property type="match status" value="1"/>
</dbReference>
<dbReference type="Gene3D" id="2.10.110.10">
    <property type="entry name" value="Cysteine Rich Protein"/>
    <property type="match status" value="2"/>
</dbReference>
<evidence type="ECO:0000256" key="14">
    <source>
        <dbReference type="PROSITE-ProRule" id="PRU00108"/>
    </source>
</evidence>
<evidence type="ECO:0000256" key="6">
    <source>
        <dbReference type="ARBA" id="ARBA00023015"/>
    </source>
</evidence>
<evidence type="ECO:0000256" key="11">
    <source>
        <dbReference type="ARBA" id="ARBA00023163"/>
    </source>
</evidence>
<dbReference type="InterPro" id="IPR047169">
    <property type="entry name" value="ISL1/2-like"/>
</dbReference>
<dbReference type="InterPro" id="IPR001781">
    <property type="entry name" value="Znf_LIM"/>
</dbReference>
<dbReference type="CDD" id="cd00086">
    <property type="entry name" value="homeodomain"/>
    <property type="match status" value="1"/>
</dbReference>
<dbReference type="PROSITE" id="PS50023">
    <property type="entry name" value="LIM_DOMAIN_2"/>
    <property type="match status" value="1"/>
</dbReference>
<evidence type="ECO:0000256" key="15">
    <source>
        <dbReference type="PROSITE-ProRule" id="PRU00125"/>
    </source>
</evidence>
<evidence type="ECO:0000256" key="7">
    <source>
        <dbReference type="ARBA" id="ARBA00023038"/>
    </source>
</evidence>
<dbReference type="GO" id="GO:0048665">
    <property type="term" value="P:neuron fate specification"/>
    <property type="evidence" value="ECO:0007669"/>
    <property type="project" value="InterPro"/>
</dbReference>
<dbReference type="SUPFAM" id="SSF46689">
    <property type="entry name" value="Homeodomain-like"/>
    <property type="match status" value="1"/>
</dbReference>
<evidence type="ECO:0000256" key="13">
    <source>
        <dbReference type="ARBA" id="ARBA00041167"/>
    </source>
</evidence>
<dbReference type="GO" id="GO:0000987">
    <property type="term" value="F:cis-regulatory region sequence-specific DNA binding"/>
    <property type="evidence" value="ECO:0007669"/>
    <property type="project" value="TreeGrafter"/>
</dbReference>
<sequence>MRWHVACLKCVECQQNLDESHTCFVKDGKPLCKSDYIRLYTTKCAKCLKPFSSRDYVLRAGVKVYHVHCFRCERCDRQLLPGDEFTIQDGFLHCTGHQNSNHSLITFTHDSAHMPDLDRCDEVTDISQSGEEFDSGWPVAPIKPEKTARVRTALSQSQLHVLRTCYSANPRPDAMVKEQLMELTGLSSRVIRVWFQNKRCKDKKKGILERQMQHKSREKIAMADDPLLAITPEILELDSLMHPLDLQSFQPSWKLLMSLLHSDNDHTFDQEPVALTQLHQP</sequence>
<keyword evidence="5 15" id="KW-0862">Zinc</keyword>
<comment type="caution">
    <text evidence="19">The sequence shown here is derived from an EMBL/GenBank/DDBJ whole genome shotgun (WGS) entry which is preliminary data.</text>
</comment>
<keyword evidence="3" id="KW-0677">Repeat</keyword>
<dbReference type="PANTHER" id="PTHR24204:SF4">
    <property type="entry name" value="INSULIN GENE ENHANCER PROTEIN ISL-1"/>
    <property type="match status" value="1"/>
</dbReference>
<dbReference type="SMART" id="SM00389">
    <property type="entry name" value="HOX"/>
    <property type="match status" value="1"/>
</dbReference>
<organism evidence="19 20">
    <name type="scientific">Silurus meridionalis</name>
    <name type="common">Southern catfish</name>
    <name type="synonym">Silurus soldatovi meridionalis</name>
    <dbReference type="NCBI Taxonomy" id="175797"/>
    <lineage>
        <taxon>Eukaryota</taxon>
        <taxon>Metazoa</taxon>
        <taxon>Chordata</taxon>
        <taxon>Craniata</taxon>
        <taxon>Vertebrata</taxon>
        <taxon>Euteleostomi</taxon>
        <taxon>Actinopterygii</taxon>
        <taxon>Neopterygii</taxon>
        <taxon>Teleostei</taxon>
        <taxon>Ostariophysi</taxon>
        <taxon>Siluriformes</taxon>
        <taxon>Siluridae</taxon>
        <taxon>Silurus</taxon>
    </lineage>
</organism>
<comment type="subcellular location">
    <subcellularLocation>
        <location evidence="1 14 16">Nucleus</location>
    </subcellularLocation>
</comment>
<name>A0A8T0B4H4_SILME</name>
<dbReference type="SMART" id="SM00132">
    <property type="entry name" value="LIM"/>
    <property type="match status" value="2"/>
</dbReference>
<dbReference type="Pfam" id="PF00412">
    <property type="entry name" value="LIM"/>
    <property type="match status" value="2"/>
</dbReference>
<evidence type="ECO:0000256" key="12">
    <source>
        <dbReference type="ARBA" id="ARBA00023242"/>
    </source>
</evidence>
<dbReference type="GO" id="GO:0007409">
    <property type="term" value="P:axonogenesis"/>
    <property type="evidence" value="ECO:0007669"/>
    <property type="project" value="TreeGrafter"/>
</dbReference>
<evidence type="ECO:0000256" key="10">
    <source>
        <dbReference type="ARBA" id="ARBA00023159"/>
    </source>
</evidence>
<evidence type="ECO:0000256" key="1">
    <source>
        <dbReference type="ARBA" id="ARBA00004123"/>
    </source>
</evidence>
<evidence type="ECO:0000256" key="9">
    <source>
        <dbReference type="ARBA" id="ARBA00023155"/>
    </source>
</evidence>
<evidence type="ECO:0000313" key="20">
    <source>
        <dbReference type="Proteomes" id="UP000606274"/>
    </source>
</evidence>
<gene>
    <name evidence="19" type="ORF">HF521_002030</name>
</gene>
<evidence type="ECO:0000313" key="19">
    <source>
        <dbReference type="EMBL" id="KAF7700865.1"/>
    </source>
</evidence>
<evidence type="ECO:0000256" key="8">
    <source>
        <dbReference type="ARBA" id="ARBA00023125"/>
    </source>
</evidence>
<feature type="domain" description="LIM zinc-binding" evidence="17">
    <location>
        <begin position="42"/>
        <end position="104"/>
    </location>
</feature>
<keyword evidence="12 14" id="KW-0539">Nucleus</keyword>
<dbReference type="Gene3D" id="1.10.10.60">
    <property type="entry name" value="Homeodomain-like"/>
    <property type="match status" value="1"/>
</dbReference>
<dbReference type="SUPFAM" id="SSF57716">
    <property type="entry name" value="Glucocorticoid receptor-like (DNA-binding domain)"/>
    <property type="match status" value="1"/>
</dbReference>
<proteinExistence type="predicted"/>
<protein>
    <recommendedName>
        <fullName evidence="13">Insulin gene enhancer protein ISL-1</fullName>
    </recommendedName>
</protein>
<dbReference type="Pfam" id="PF00046">
    <property type="entry name" value="Homeodomain"/>
    <property type="match status" value="1"/>
</dbReference>
<keyword evidence="11" id="KW-0804">Transcription</keyword>
<dbReference type="AlphaFoldDB" id="A0A8T0B4H4"/>
<keyword evidence="20" id="KW-1185">Reference proteome</keyword>
<dbReference type="GO" id="GO:0005634">
    <property type="term" value="C:nucleus"/>
    <property type="evidence" value="ECO:0007669"/>
    <property type="project" value="UniProtKB-SubCell"/>
</dbReference>
<keyword evidence="7 15" id="KW-0440">LIM domain</keyword>
<dbReference type="InterPro" id="IPR001356">
    <property type="entry name" value="HD"/>
</dbReference>
<dbReference type="PROSITE" id="PS50071">
    <property type="entry name" value="HOMEOBOX_2"/>
    <property type="match status" value="1"/>
</dbReference>
<evidence type="ECO:0000256" key="3">
    <source>
        <dbReference type="ARBA" id="ARBA00022737"/>
    </source>
</evidence>
<evidence type="ECO:0000256" key="16">
    <source>
        <dbReference type="RuleBase" id="RU000682"/>
    </source>
</evidence>
<keyword evidence="9 14" id="KW-0371">Homeobox</keyword>
<feature type="DNA-binding region" description="Homeobox" evidence="14">
    <location>
        <begin position="147"/>
        <end position="206"/>
    </location>
</feature>
<evidence type="ECO:0000256" key="5">
    <source>
        <dbReference type="ARBA" id="ARBA00022833"/>
    </source>
</evidence>
<accession>A0A8T0B4H4</accession>
<keyword evidence="10" id="KW-0010">Activator</keyword>
<evidence type="ECO:0000256" key="2">
    <source>
        <dbReference type="ARBA" id="ARBA00022723"/>
    </source>
</evidence>
<evidence type="ECO:0000259" key="18">
    <source>
        <dbReference type="PROSITE" id="PS50071"/>
    </source>
</evidence>
<keyword evidence="8 14" id="KW-0238">DNA-binding</keyword>
<evidence type="ECO:0000256" key="4">
    <source>
        <dbReference type="ARBA" id="ARBA00022782"/>
    </source>
</evidence>
<dbReference type="GO" id="GO:0046872">
    <property type="term" value="F:metal ion binding"/>
    <property type="evidence" value="ECO:0007669"/>
    <property type="project" value="UniProtKB-KW"/>
</dbReference>
<dbReference type="GO" id="GO:0000981">
    <property type="term" value="F:DNA-binding transcription factor activity, RNA polymerase II-specific"/>
    <property type="evidence" value="ECO:0007669"/>
    <property type="project" value="InterPro"/>
</dbReference>
<dbReference type="GO" id="GO:0045944">
    <property type="term" value="P:positive regulation of transcription by RNA polymerase II"/>
    <property type="evidence" value="ECO:0007669"/>
    <property type="project" value="InterPro"/>
</dbReference>
<dbReference type="Proteomes" id="UP000606274">
    <property type="component" value="Unassembled WGS sequence"/>
</dbReference>
<keyword evidence="4" id="KW-0221">Differentiation</keyword>
<feature type="domain" description="Homeobox" evidence="18">
    <location>
        <begin position="145"/>
        <end position="205"/>
    </location>
</feature>
<keyword evidence="2 15" id="KW-0479">Metal-binding</keyword>
<dbReference type="EMBL" id="JABFDY010000011">
    <property type="protein sequence ID" value="KAF7700865.1"/>
    <property type="molecule type" value="Genomic_DNA"/>
</dbReference>
<dbReference type="PANTHER" id="PTHR24204">
    <property type="entry name" value="INSULIN GENE ENHANCER PROTEIN"/>
    <property type="match status" value="1"/>
</dbReference>
<dbReference type="InterPro" id="IPR009057">
    <property type="entry name" value="Homeodomain-like_sf"/>
</dbReference>
<dbReference type="PROSITE" id="PS00478">
    <property type="entry name" value="LIM_DOMAIN_1"/>
    <property type="match status" value="1"/>
</dbReference>
<reference evidence="19" key="1">
    <citation type="submission" date="2020-08" db="EMBL/GenBank/DDBJ databases">
        <title>Chromosome-level assembly of Southern catfish (Silurus meridionalis) provides insights into visual adaptation to the nocturnal and benthic lifestyles.</title>
        <authorList>
            <person name="Zhang Y."/>
            <person name="Wang D."/>
            <person name="Peng Z."/>
        </authorList>
    </citation>
    <scope>NUCLEOTIDE SEQUENCE</scope>
    <source>
        <strain evidence="19">SWU-2019-XX</strain>
        <tissue evidence="19">Muscle</tissue>
    </source>
</reference>
<evidence type="ECO:0000259" key="17">
    <source>
        <dbReference type="PROSITE" id="PS50023"/>
    </source>
</evidence>